<evidence type="ECO:0000256" key="1">
    <source>
        <dbReference type="SAM" id="MobiDB-lite"/>
    </source>
</evidence>
<name>A0A0G4FIJ9_9ALVE</name>
<gene>
    <name evidence="2" type="ORF">Cvel_17176</name>
</gene>
<dbReference type="VEuPathDB" id="CryptoDB:Cvel_17176"/>
<reference evidence="2" key="1">
    <citation type="submission" date="2014-11" db="EMBL/GenBank/DDBJ databases">
        <authorList>
            <person name="Otto D Thomas"/>
            <person name="Naeem Raeece"/>
        </authorList>
    </citation>
    <scope>NUCLEOTIDE SEQUENCE</scope>
</reference>
<dbReference type="AlphaFoldDB" id="A0A0G4FIJ9"/>
<evidence type="ECO:0000313" key="2">
    <source>
        <dbReference type="EMBL" id="CEM13296.1"/>
    </source>
</evidence>
<sequence length="75" mass="8392">MGGISRRKGDPFNLTIDASKGEEKITHGEGSLEKVHFADQLGFPMYYEPGAKYSPDYNTTTFHVWHDGAMERLSA</sequence>
<protein>
    <submittedName>
        <fullName evidence="2">Uncharacterized protein</fullName>
    </submittedName>
</protein>
<accession>A0A0G4FIJ9</accession>
<organism evidence="2">
    <name type="scientific">Chromera velia CCMP2878</name>
    <dbReference type="NCBI Taxonomy" id="1169474"/>
    <lineage>
        <taxon>Eukaryota</taxon>
        <taxon>Sar</taxon>
        <taxon>Alveolata</taxon>
        <taxon>Colpodellida</taxon>
        <taxon>Chromeraceae</taxon>
        <taxon>Chromera</taxon>
    </lineage>
</organism>
<dbReference type="EMBL" id="CDMZ01000393">
    <property type="protein sequence ID" value="CEM13296.1"/>
    <property type="molecule type" value="Genomic_DNA"/>
</dbReference>
<feature type="region of interest" description="Disordered" evidence="1">
    <location>
        <begin position="1"/>
        <end position="27"/>
    </location>
</feature>
<proteinExistence type="predicted"/>